<evidence type="ECO:0000256" key="6">
    <source>
        <dbReference type="ARBA" id="ARBA00022692"/>
    </source>
</evidence>
<proteinExistence type="inferred from homology"/>
<accession>A0ABU1G5L1</accession>
<keyword evidence="14" id="KW-1185">Reference proteome</keyword>
<dbReference type="PANTHER" id="PTHR33446">
    <property type="entry name" value="PROTEIN TONB-RELATED"/>
    <property type="match status" value="1"/>
</dbReference>
<dbReference type="Proteomes" id="UP001264519">
    <property type="component" value="Unassembled WGS sequence"/>
</dbReference>
<protein>
    <recommendedName>
        <fullName evidence="10">Protein TonB</fullName>
    </recommendedName>
</protein>
<evidence type="ECO:0000256" key="2">
    <source>
        <dbReference type="ARBA" id="ARBA00006555"/>
    </source>
</evidence>
<comment type="caution">
    <text evidence="13">The sequence shown here is derived from an EMBL/GenBank/DDBJ whole genome shotgun (WGS) entry which is preliminary data.</text>
</comment>
<evidence type="ECO:0000313" key="14">
    <source>
        <dbReference type="Proteomes" id="UP001264519"/>
    </source>
</evidence>
<keyword evidence="4 10" id="KW-1003">Cell membrane</keyword>
<evidence type="ECO:0000256" key="4">
    <source>
        <dbReference type="ARBA" id="ARBA00022475"/>
    </source>
</evidence>
<keyword evidence="9" id="KW-0472">Membrane</keyword>
<keyword evidence="5 10" id="KW-0997">Cell inner membrane</keyword>
<evidence type="ECO:0000256" key="11">
    <source>
        <dbReference type="SAM" id="MobiDB-lite"/>
    </source>
</evidence>
<gene>
    <name evidence="13" type="ORF">QC818_15710</name>
</gene>
<evidence type="ECO:0000256" key="9">
    <source>
        <dbReference type="ARBA" id="ARBA00023136"/>
    </source>
</evidence>
<keyword evidence="10" id="KW-0735">Signal-anchor</keyword>
<comment type="subcellular location">
    <subcellularLocation>
        <location evidence="1 10">Cell inner membrane</location>
        <topology evidence="1 10">Single-pass membrane protein</topology>
        <orientation evidence="1 10">Periplasmic side</orientation>
    </subcellularLocation>
</comment>
<feature type="domain" description="TonB C-terminal" evidence="12">
    <location>
        <begin position="158"/>
        <end position="245"/>
    </location>
</feature>
<dbReference type="EMBL" id="JARWAK010000016">
    <property type="protein sequence ID" value="MDR5868232.1"/>
    <property type="molecule type" value="Genomic_DNA"/>
</dbReference>
<keyword evidence="8" id="KW-1133">Transmembrane helix</keyword>
<organism evidence="13 14">
    <name type="scientific">Halomonas koreensis</name>
    <dbReference type="NCBI Taxonomy" id="245385"/>
    <lineage>
        <taxon>Bacteria</taxon>
        <taxon>Pseudomonadati</taxon>
        <taxon>Pseudomonadota</taxon>
        <taxon>Gammaproteobacteria</taxon>
        <taxon>Oceanospirillales</taxon>
        <taxon>Halomonadaceae</taxon>
        <taxon>Halomonas</taxon>
    </lineage>
</organism>
<keyword evidence="7 10" id="KW-0653">Protein transport</keyword>
<dbReference type="PROSITE" id="PS52015">
    <property type="entry name" value="TONB_CTD"/>
    <property type="match status" value="1"/>
</dbReference>
<dbReference type="Gene3D" id="3.30.2420.10">
    <property type="entry name" value="TonB"/>
    <property type="match status" value="1"/>
</dbReference>
<evidence type="ECO:0000256" key="7">
    <source>
        <dbReference type="ARBA" id="ARBA00022927"/>
    </source>
</evidence>
<evidence type="ECO:0000313" key="13">
    <source>
        <dbReference type="EMBL" id="MDR5868232.1"/>
    </source>
</evidence>
<dbReference type="NCBIfam" id="TIGR01352">
    <property type="entry name" value="tonB_Cterm"/>
    <property type="match status" value="1"/>
</dbReference>
<feature type="compositionally biased region" description="Pro residues" evidence="11">
    <location>
        <begin position="49"/>
        <end position="77"/>
    </location>
</feature>
<feature type="compositionally biased region" description="Low complexity" evidence="11">
    <location>
        <begin position="78"/>
        <end position="88"/>
    </location>
</feature>
<comment type="function">
    <text evidence="10">Interacts with outer membrane receptor proteins that carry out high-affinity binding and energy dependent uptake into the periplasmic space of specific substrates. It could act to transduce energy from the cytoplasmic membrane to specific energy-requiring processes in the outer membrane, resulting in the release into the periplasm of ligands bound by these outer membrane proteins.</text>
</comment>
<evidence type="ECO:0000256" key="5">
    <source>
        <dbReference type="ARBA" id="ARBA00022519"/>
    </source>
</evidence>
<dbReference type="InterPro" id="IPR051045">
    <property type="entry name" value="TonB-dependent_transducer"/>
</dbReference>
<dbReference type="PRINTS" id="PR01374">
    <property type="entry name" value="TONBPROTEIN"/>
</dbReference>
<evidence type="ECO:0000256" key="1">
    <source>
        <dbReference type="ARBA" id="ARBA00004383"/>
    </source>
</evidence>
<dbReference type="InterPro" id="IPR037682">
    <property type="entry name" value="TonB_C"/>
</dbReference>
<feature type="region of interest" description="Disordered" evidence="11">
    <location>
        <begin position="33"/>
        <end position="180"/>
    </location>
</feature>
<evidence type="ECO:0000256" key="8">
    <source>
        <dbReference type="ARBA" id="ARBA00022989"/>
    </source>
</evidence>
<reference evidence="13 14" key="1">
    <citation type="submission" date="2023-04" db="EMBL/GenBank/DDBJ databases">
        <title>A long-awaited taxogenomic arrangement of the family Halomonadaceae.</title>
        <authorList>
            <person name="De La Haba R."/>
            <person name="Chuvochina M."/>
            <person name="Wittouck S."/>
            <person name="Arahal D.R."/>
            <person name="Sanchez-Porro C."/>
            <person name="Hugenholtz P."/>
            <person name="Ventosa A."/>
        </authorList>
    </citation>
    <scope>NUCLEOTIDE SEQUENCE [LARGE SCALE GENOMIC DNA]</scope>
    <source>
        <strain evidence="13 14">DSM 23530</strain>
    </source>
</reference>
<feature type="compositionally biased region" description="Pro residues" evidence="11">
    <location>
        <begin position="124"/>
        <end position="142"/>
    </location>
</feature>
<dbReference type="Pfam" id="PF03544">
    <property type="entry name" value="TonB_C"/>
    <property type="match status" value="1"/>
</dbReference>
<evidence type="ECO:0000256" key="3">
    <source>
        <dbReference type="ARBA" id="ARBA00022448"/>
    </source>
</evidence>
<keyword evidence="6" id="KW-0812">Transmembrane</keyword>
<dbReference type="SUPFAM" id="SSF74653">
    <property type="entry name" value="TolA/TonB C-terminal domain"/>
    <property type="match status" value="1"/>
</dbReference>
<keyword evidence="3 10" id="KW-0813">Transport</keyword>
<dbReference type="InterPro" id="IPR003538">
    <property type="entry name" value="TonB"/>
</dbReference>
<evidence type="ECO:0000259" key="12">
    <source>
        <dbReference type="PROSITE" id="PS52015"/>
    </source>
</evidence>
<evidence type="ECO:0000256" key="10">
    <source>
        <dbReference type="RuleBase" id="RU362123"/>
    </source>
</evidence>
<comment type="similarity">
    <text evidence="2 10">Belongs to the TonB family.</text>
</comment>
<sequence length="245" mass="26109">MMRLPISLVAGTALALGLFWLLALLVAPPEAEPEPRQELTMALAEVPAEPAPEPVPAAAAPPPPPSAPTPPPEPAPAPSVDSAIALPEPELPPMDMPEVPLDETLPDLVETPPDPEPEPRPDPEPTPEPAPEPSPEPAPEPAAAPAASAEPVSREPVDVGRSAQATRRVPPEYPSRARRRGLEGHVVVQFIIASDGRVEPGSIEVVEASPRGVFDRVARRAIADWQFVAAEGRRRARQRLEFQLR</sequence>
<name>A0ABU1G5L1_9GAMM</name>
<dbReference type="InterPro" id="IPR006260">
    <property type="entry name" value="TonB/TolA_C"/>
</dbReference>